<accession>A0AC35UFK8</accession>
<reference evidence="2" key="1">
    <citation type="submission" date="2025-08" db="UniProtKB">
        <authorList>
            <consortium name="WormBaseParasite"/>
        </authorList>
    </citation>
    <scope>IDENTIFICATION</scope>
    <source>
        <strain evidence="2">KR3021</strain>
    </source>
</reference>
<name>A0AC35UFK8_9BILA</name>
<proteinExistence type="predicted"/>
<dbReference type="WBParaSite" id="RSKR_0001140000.1">
    <property type="protein sequence ID" value="RSKR_0001140000.1"/>
    <property type="gene ID" value="RSKR_0001140000"/>
</dbReference>
<sequence length="1169" mass="135736">MATAADIIKQLVSQSDLLWVKECKDLLLKEKKIVIEKLHNENIKALQRFLNDLPALDSDIGKSVFYLSMLRYFEINFDATLIKAADVTLLEAYIISADSINFKVKIVHLIPIYKDMLENGKGTTRLVNMFFRKLDKVFNQGRAFKSYVSDNMPTEDYFLEKLNLLLNQAQVFLIQQWDKVDVSQDLKNSMEIVVSMKVRYNKDIKCEAPLAIFLGSINWDCRHQFLVLPYFIVPINVTQDNEKEVRELFKNIYRRITLNQFQREIASITGATISAIAKIVLNYKKCDALTNDFVQYLRSSFTFPEKQARECSLKLWMSKLIKVDGIKVYLEEIKNEIGADFDELLENYSVRVKEVWEYRKETDVDREFHTVTPLELTPRIDNLIYGWIVLHDAITPKPKHSDVIPSRLIWALFSRTHYVSLEALQILLAKFSNCGGFEQILADFVHHNLNVDDSQIRDTILKNINLISATSISKLFDQFKIMLDNGYDGVNIIRLTFILKICSMFPTIKSVDESVYLFGSTHENIEIRQLCLKHVAKTCPQNLDKVLRKYMEKIGQTRNIDMVEEILNCIMNLPDFKTNKRLLYQECGYVFDVNEKTEPYVYYLEAIVENKYQNSSILELRNHVENCLMFLEKQLVKAGSNKLGDYCEIIQLNKNIEQELIVKGGQAQVKGNLVMANVIMYSQCVILTAKSYILILPSLLKEDHNSTDLIKKMLLSIMDIALRSRHKGIADSCCSILETFVDMVQKKGCANLDDVIKCCFGRFCELYFSPTFYARNLSCWRTMFIFLSNQKDLVNEIVPRLIESAMPTDISSVSDCVKIRSLKTLKALLSSSRFNLSQWYTQLLRCLCANYSNESYSIRSALGHTFANFVSEVFKGKPDKVPYFNFILEFKELFFEMLKQLYILCADVNNQALFFILAIFDKLVLMDEMYYSDELVAFLSRLKKHFLKMFLNCKYFFLRELTLACCYNLCPVIKRTFLAENIERILPTICDSNIKLSLTTLRDELIQEFPYSIKNPIFSKCYKENARLLDPLQLTDTKIEIHEIVKGTISHSERLRLLGAYRCVALSHKMNELDGKSRALLYICATILLMDEIDCVRCIICEFNTGPGENTPKSPFMLLASFRTKYRNVDDCEKTYILQNFIQKYEKEILRHNKLYERYVLTSLDSIAF</sequence>
<evidence type="ECO:0000313" key="2">
    <source>
        <dbReference type="WBParaSite" id="RSKR_0001140000.1"/>
    </source>
</evidence>
<organism evidence="1 2">
    <name type="scientific">Rhabditophanes sp. KR3021</name>
    <dbReference type="NCBI Taxonomy" id="114890"/>
    <lineage>
        <taxon>Eukaryota</taxon>
        <taxon>Metazoa</taxon>
        <taxon>Ecdysozoa</taxon>
        <taxon>Nematoda</taxon>
        <taxon>Chromadorea</taxon>
        <taxon>Rhabditida</taxon>
        <taxon>Tylenchina</taxon>
        <taxon>Panagrolaimomorpha</taxon>
        <taxon>Strongyloidoidea</taxon>
        <taxon>Alloionematidae</taxon>
        <taxon>Rhabditophanes</taxon>
    </lineage>
</organism>
<protein>
    <submittedName>
        <fullName evidence="2">RAP domain-containing protein</fullName>
    </submittedName>
</protein>
<evidence type="ECO:0000313" key="1">
    <source>
        <dbReference type="Proteomes" id="UP000095286"/>
    </source>
</evidence>
<dbReference type="Proteomes" id="UP000095286">
    <property type="component" value="Unplaced"/>
</dbReference>